<evidence type="ECO:0000313" key="1">
    <source>
        <dbReference type="EMBL" id="CAJ2505580.1"/>
    </source>
</evidence>
<sequence>MEHAPQFQLTLVPQHGGYDPRRDGEDYIRPWIREVFNIDPHDFLSGALKVMAYIHTPPTRSHPARAIGQCEFWIIVREKMDHIPFDAQVCGISRGANWLQMQLFHVNGQFNATLWGEEPYKGTGVWDSEVDDCYIMFIEDLSVVPEFRNQGIGKRFLKDLRYIIHEQTSGRDLFVITLPDGDTPDDRGEAWRLSIHESLHPALVEKTIQSSRAGMIRLYRAAGFRRVGTSRWFAWISIPDHPSRALEANHDYDGPVLDRRLTFDLPIRVQEDAL</sequence>
<reference evidence="1" key="1">
    <citation type="submission" date="2023-10" db="EMBL/GenBank/DDBJ databases">
        <authorList>
            <person name="Hackl T."/>
        </authorList>
    </citation>
    <scope>NUCLEOTIDE SEQUENCE</scope>
</reference>
<dbReference type="Proteomes" id="UP001295740">
    <property type="component" value="Unassembled WGS sequence"/>
</dbReference>
<dbReference type="InterPro" id="IPR016181">
    <property type="entry name" value="Acyl_CoA_acyltransferase"/>
</dbReference>
<dbReference type="EMBL" id="CAUWAG010000007">
    <property type="protein sequence ID" value="CAJ2505580.1"/>
    <property type="molecule type" value="Genomic_DNA"/>
</dbReference>
<dbReference type="CDD" id="cd04301">
    <property type="entry name" value="NAT_SF"/>
    <property type="match status" value="1"/>
</dbReference>
<dbReference type="Gene3D" id="3.40.630.30">
    <property type="match status" value="1"/>
</dbReference>
<gene>
    <name evidence="1" type="ORF">KHLLAP_LOCUS6048</name>
</gene>
<dbReference type="AlphaFoldDB" id="A0AAI8YI04"/>
<name>A0AAI8YI04_9PEZI</name>
<evidence type="ECO:0000313" key="2">
    <source>
        <dbReference type="Proteomes" id="UP001295740"/>
    </source>
</evidence>
<comment type="caution">
    <text evidence="1">The sequence shown here is derived from an EMBL/GenBank/DDBJ whole genome shotgun (WGS) entry which is preliminary data.</text>
</comment>
<organism evidence="1 2">
    <name type="scientific">Anthostomella pinea</name>
    <dbReference type="NCBI Taxonomy" id="933095"/>
    <lineage>
        <taxon>Eukaryota</taxon>
        <taxon>Fungi</taxon>
        <taxon>Dikarya</taxon>
        <taxon>Ascomycota</taxon>
        <taxon>Pezizomycotina</taxon>
        <taxon>Sordariomycetes</taxon>
        <taxon>Xylariomycetidae</taxon>
        <taxon>Xylariales</taxon>
        <taxon>Xylariaceae</taxon>
        <taxon>Anthostomella</taxon>
    </lineage>
</organism>
<proteinExistence type="predicted"/>
<keyword evidence="2" id="KW-1185">Reference proteome</keyword>
<dbReference type="SUPFAM" id="SSF55729">
    <property type="entry name" value="Acyl-CoA N-acyltransferases (Nat)"/>
    <property type="match status" value="1"/>
</dbReference>
<protein>
    <submittedName>
        <fullName evidence="1">Uu.00g129740.m01.CDS01</fullName>
    </submittedName>
</protein>
<accession>A0AAI8YI04</accession>